<dbReference type="Proteomes" id="UP000230423">
    <property type="component" value="Unassembled WGS sequence"/>
</dbReference>
<proteinExistence type="predicted"/>
<evidence type="ECO:0000313" key="1">
    <source>
        <dbReference type="EMBL" id="PIO62393.1"/>
    </source>
</evidence>
<protein>
    <submittedName>
        <fullName evidence="1">Uncharacterized protein</fullName>
    </submittedName>
</protein>
<organism evidence="1 2">
    <name type="scientific">Teladorsagia circumcincta</name>
    <name type="common">Brown stomach worm</name>
    <name type="synonym">Ostertagia circumcincta</name>
    <dbReference type="NCBI Taxonomy" id="45464"/>
    <lineage>
        <taxon>Eukaryota</taxon>
        <taxon>Metazoa</taxon>
        <taxon>Ecdysozoa</taxon>
        <taxon>Nematoda</taxon>
        <taxon>Chromadorea</taxon>
        <taxon>Rhabditida</taxon>
        <taxon>Rhabditina</taxon>
        <taxon>Rhabditomorpha</taxon>
        <taxon>Strongyloidea</taxon>
        <taxon>Trichostrongylidae</taxon>
        <taxon>Teladorsagia</taxon>
    </lineage>
</organism>
<name>A0A2G9TWJ9_TELCI</name>
<evidence type="ECO:0000313" key="2">
    <source>
        <dbReference type="Proteomes" id="UP000230423"/>
    </source>
</evidence>
<reference evidence="1 2" key="1">
    <citation type="submission" date="2015-09" db="EMBL/GenBank/DDBJ databases">
        <title>Draft genome of the parasitic nematode Teladorsagia circumcincta isolate WARC Sus (inbred).</title>
        <authorList>
            <person name="Mitreva M."/>
        </authorList>
    </citation>
    <scope>NUCLEOTIDE SEQUENCE [LARGE SCALE GENOMIC DNA]</scope>
    <source>
        <strain evidence="1 2">S</strain>
    </source>
</reference>
<dbReference type="AlphaFoldDB" id="A0A2G9TWJ9"/>
<sequence>MDSMLLAGGGRSDDALVAAQDLEAVVELSLDDHAQEAAPAAVARLMADDRDQGAVPGAMIGLMGDELTQGAVPEAVTMHVVVSLEITTEAVIIVEDVAVPVQEITAIASMNVNVVVRDITNSAPPVGDSVVL</sequence>
<accession>A0A2G9TWJ9</accession>
<keyword evidence="2" id="KW-1185">Reference proteome</keyword>
<dbReference type="EMBL" id="KZ352167">
    <property type="protein sequence ID" value="PIO62393.1"/>
    <property type="molecule type" value="Genomic_DNA"/>
</dbReference>
<gene>
    <name evidence="1" type="ORF">TELCIR_16046</name>
</gene>